<dbReference type="EMBL" id="CM034409">
    <property type="protein sequence ID" value="KAJ0171791.1"/>
    <property type="molecule type" value="Genomic_DNA"/>
</dbReference>
<name>A0ACC1CJP9_9NEOP</name>
<evidence type="ECO:0000313" key="2">
    <source>
        <dbReference type="Proteomes" id="UP000824533"/>
    </source>
</evidence>
<gene>
    <name evidence="1" type="ORF">K1T71_012554</name>
</gene>
<keyword evidence="2" id="KW-1185">Reference proteome</keyword>
<dbReference type="Proteomes" id="UP000824533">
    <property type="component" value="Linkage Group LG23"/>
</dbReference>
<sequence>MSESNEEIRYILKFYNKKSVRMSGNPELYNKGNSPTRRDAIYYLERYKHKICFKSTGDRSIDIGCADGSITSIIRSYLPSSFEKIVATDINESMIAYAIQCYGDNRTMFRVLDIENEIPDDMTEGFDHVFSFYTLQWIKKQEQDHFRSLYDKLKSSEGQKLIYKLARSRIKAAQDMSKCRCVKDPGGNLLCEDLAVKERWRSYFHQLLNKQHKEEPDVIVEEMMEKIGFVSINVKCKQMHYAYRSIDVFKDKIRAINPFHAAGEEFEEFLDDCVNVARNMNMVAYSEDKKTEVVNNKYNLLVVYARKI</sequence>
<evidence type="ECO:0000313" key="1">
    <source>
        <dbReference type="EMBL" id="KAJ0171791.1"/>
    </source>
</evidence>
<comment type="caution">
    <text evidence="1">The sequence shown here is derived from an EMBL/GenBank/DDBJ whole genome shotgun (WGS) entry which is preliminary data.</text>
</comment>
<accession>A0ACC1CJP9</accession>
<proteinExistence type="predicted"/>
<organism evidence="1 2">
    <name type="scientific">Dendrolimus kikuchii</name>
    <dbReference type="NCBI Taxonomy" id="765133"/>
    <lineage>
        <taxon>Eukaryota</taxon>
        <taxon>Metazoa</taxon>
        <taxon>Ecdysozoa</taxon>
        <taxon>Arthropoda</taxon>
        <taxon>Hexapoda</taxon>
        <taxon>Insecta</taxon>
        <taxon>Pterygota</taxon>
        <taxon>Neoptera</taxon>
        <taxon>Endopterygota</taxon>
        <taxon>Lepidoptera</taxon>
        <taxon>Glossata</taxon>
        <taxon>Ditrysia</taxon>
        <taxon>Bombycoidea</taxon>
        <taxon>Lasiocampidae</taxon>
        <taxon>Dendrolimus</taxon>
    </lineage>
</organism>
<protein>
    <submittedName>
        <fullName evidence="1">Uncharacterized protein</fullName>
    </submittedName>
</protein>
<reference evidence="1 2" key="1">
    <citation type="journal article" date="2021" name="Front. Genet.">
        <title>Chromosome-Level Genome Assembly Reveals Significant Gene Expansion in the Toll and IMD Signaling Pathways of Dendrolimus kikuchii.</title>
        <authorList>
            <person name="Zhou J."/>
            <person name="Wu P."/>
            <person name="Xiong Z."/>
            <person name="Liu N."/>
            <person name="Zhao N."/>
            <person name="Ji M."/>
            <person name="Qiu Y."/>
            <person name="Yang B."/>
        </authorList>
    </citation>
    <scope>NUCLEOTIDE SEQUENCE [LARGE SCALE GENOMIC DNA]</scope>
    <source>
        <strain evidence="1">Ann1</strain>
    </source>
</reference>